<dbReference type="Proteomes" id="UP000030765">
    <property type="component" value="Unassembled WGS sequence"/>
</dbReference>
<evidence type="ECO:0000313" key="3">
    <source>
        <dbReference type="Proteomes" id="UP000030765"/>
    </source>
</evidence>
<sequence>MTNSVESPNNIRHQSRHHAQCQCHPKVITYRKQPFDFKGHRIRLVRPFARAKTKTTTATTTTMEQVAGFVTSRVGLVKFKSTYSEHVHQTAHTRRRFSLEAPNVGEPFPRDTYVYRGRGEIYDNLRTPFVSSARAVRWKVLDGCHRAGRAGLRGAGDRMIDSF</sequence>
<reference evidence="1 3" key="1">
    <citation type="journal article" date="2014" name="BMC Genomics">
        <title>Genome sequence of Anopheles sinensis provides insight into genetics basis of mosquito competence for malaria parasites.</title>
        <authorList>
            <person name="Zhou D."/>
            <person name="Zhang D."/>
            <person name="Ding G."/>
            <person name="Shi L."/>
            <person name="Hou Q."/>
            <person name="Ye Y."/>
            <person name="Xu Y."/>
            <person name="Zhou H."/>
            <person name="Xiong C."/>
            <person name="Li S."/>
            <person name="Yu J."/>
            <person name="Hong S."/>
            <person name="Yu X."/>
            <person name="Zou P."/>
            <person name="Chen C."/>
            <person name="Chang X."/>
            <person name="Wang W."/>
            <person name="Lv Y."/>
            <person name="Sun Y."/>
            <person name="Ma L."/>
            <person name="Shen B."/>
            <person name="Zhu C."/>
        </authorList>
    </citation>
    <scope>NUCLEOTIDE SEQUENCE [LARGE SCALE GENOMIC DNA]</scope>
</reference>
<accession>A0A084VYA7</accession>
<dbReference type="VEuPathDB" id="VectorBase:ASIC010824"/>
<dbReference type="EnsemblMetazoa" id="ASIC010824-RA">
    <property type="protein sequence ID" value="ASIC010824-PA"/>
    <property type="gene ID" value="ASIC010824"/>
</dbReference>
<organism evidence="1">
    <name type="scientific">Anopheles sinensis</name>
    <name type="common">Mosquito</name>
    <dbReference type="NCBI Taxonomy" id="74873"/>
    <lineage>
        <taxon>Eukaryota</taxon>
        <taxon>Metazoa</taxon>
        <taxon>Ecdysozoa</taxon>
        <taxon>Arthropoda</taxon>
        <taxon>Hexapoda</taxon>
        <taxon>Insecta</taxon>
        <taxon>Pterygota</taxon>
        <taxon>Neoptera</taxon>
        <taxon>Endopterygota</taxon>
        <taxon>Diptera</taxon>
        <taxon>Nematocera</taxon>
        <taxon>Culicoidea</taxon>
        <taxon>Culicidae</taxon>
        <taxon>Anophelinae</taxon>
        <taxon>Anopheles</taxon>
    </lineage>
</organism>
<dbReference type="EMBL" id="KE525231">
    <property type="protein sequence ID" value="KFB42951.1"/>
    <property type="molecule type" value="Genomic_DNA"/>
</dbReference>
<keyword evidence="3" id="KW-1185">Reference proteome</keyword>
<dbReference type="AlphaFoldDB" id="A0A084VYA7"/>
<evidence type="ECO:0000313" key="2">
    <source>
        <dbReference type="EnsemblMetazoa" id="ASIC010824-PA"/>
    </source>
</evidence>
<evidence type="ECO:0000313" key="1">
    <source>
        <dbReference type="EMBL" id="KFB42951.1"/>
    </source>
</evidence>
<gene>
    <name evidence="1" type="ORF">ZHAS_00010824</name>
</gene>
<dbReference type="EMBL" id="ATLV01018352">
    <property type="status" value="NOT_ANNOTATED_CDS"/>
    <property type="molecule type" value="Genomic_DNA"/>
</dbReference>
<reference evidence="2" key="2">
    <citation type="submission" date="2020-05" db="UniProtKB">
        <authorList>
            <consortium name="EnsemblMetazoa"/>
        </authorList>
    </citation>
    <scope>IDENTIFICATION</scope>
</reference>
<proteinExistence type="predicted"/>
<protein>
    <submittedName>
        <fullName evidence="1 2">Uncharacterized protein</fullName>
    </submittedName>
</protein>
<name>A0A084VYA7_ANOSI</name>